<accession>A0A1Z4VPH8</accession>
<sequence length="110" mass="11666">MSVRFEISKNEKGEYHFKLLNNDGKTLLRSEGYNAKSGCTNGIESVRKNAGNDSHYDAKTASDGRAYFNLKAANGQIIGTSPMFADTAARDAAVAATKTEAAGAAVDDKS</sequence>
<gene>
    <name evidence="3" type="ORF">FOKN1_0932</name>
</gene>
<dbReference type="InterPro" id="IPR010879">
    <property type="entry name" value="DUF1508"/>
</dbReference>
<dbReference type="KEGG" id="ttc:FOKN1_0932"/>
<dbReference type="Pfam" id="PF07411">
    <property type="entry name" value="DUF1508"/>
    <property type="match status" value="2"/>
</dbReference>
<name>A0A1Z4VPH8_9GAMM</name>
<proteinExistence type="inferred from homology"/>
<comment type="similarity">
    <text evidence="1">Belongs to the UPF0339 family. Duplicated subfamily.</text>
</comment>
<dbReference type="SUPFAM" id="SSF160113">
    <property type="entry name" value="YegP-like"/>
    <property type="match status" value="2"/>
</dbReference>
<dbReference type="EMBL" id="AP018052">
    <property type="protein sequence ID" value="BAZ93332.1"/>
    <property type="molecule type" value="Genomic_DNA"/>
</dbReference>
<evidence type="ECO:0000313" key="4">
    <source>
        <dbReference type="Proteomes" id="UP000218765"/>
    </source>
</evidence>
<protein>
    <recommendedName>
        <fullName evidence="2">DUF1508 domain-containing protein</fullName>
    </recommendedName>
</protein>
<dbReference type="RefSeq" id="WP_096365198.1">
    <property type="nucleotide sequence ID" value="NZ_AP018052.1"/>
</dbReference>
<evidence type="ECO:0000313" key="3">
    <source>
        <dbReference type="EMBL" id="BAZ93332.1"/>
    </source>
</evidence>
<dbReference type="InterPro" id="IPR036913">
    <property type="entry name" value="YegP-like_sf"/>
</dbReference>
<dbReference type="OrthoDB" id="9802792at2"/>
<keyword evidence="4" id="KW-1185">Reference proteome</keyword>
<dbReference type="InterPro" id="IPR051141">
    <property type="entry name" value="UPF0339_domain"/>
</dbReference>
<dbReference type="PANTHER" id="PTHR40606">
    <property type="match status" value="1"/>
</dbReference>
<feature type="domain" description="DUF1508" evidence="2">
    <location>
        <begin position="61"/>
        <end position="108"/>
    </location>
</feature>
<evidence type="ECO:0000259" key="2">
    <source>
        <dbReference type="Pfam" id="PF07411"/>
    </source>
</evidence>
<dbReference type="Proteomes" id="UP000218765">
    <property type="component" value="Chromosome"/>
</dbReference>
<organism evidence="3 4">
    <name type="scientific">Thiohalobacter thiocyanaticus</name>
    <dbReference type="NCBI Taxonomy" id="585455"/>
    <lineage>
        <taxon>Bacteria</taxon>
        <taxon>Pseudomonadati</taxon>
        <taxon>Pseudomonadota</taxon>
        <taxon>Gammaproteobacteria</taxon>
        <taxon>Thiohalobacterales</taxon>
        <taxon>Thiohalobacteraceae</taxon>
        <taxon>Thiohalobacter</taxon>
    </lineage>
</organism>
<feature type="domain" description="DUF1508" evidence="2">
    <location>
        <begin position="11"/>
        <end position="57"/>
    </location>
</feature>
<dbReference type="AlphaFoldDB" id="A0A1Z4VPH8"/>
<dbReference type="PANTHER" id="PTHR40606:SF1">
    <property type="entry name" value="UPF0339 PROTEIN YEGP"/>
    <property type="match status" value="1"/>
</dbReference>
<reference evidence="3 4" key="1">
    <citation type="submission" date="2017-05" db="EMBL/GenBank/DDBJ databases">
        <title>Thiocyanate degradation by Thiohalobacter thiocyanaticus FOKN1.</title>
        <authorList>
            <person name="Oshiki M."/>
            <person name="Fukushima T."/>
            <person name="Kawano S."/>
            <person name="Nakagawa J."/>
        </authorList>
    </citation>
    <scope>NUCLEOTIDE SEQUENCE [LARGE SCALE GENOMIC DNA]</scope>
    <source>
        <strain evidence="3 4">FOKN1</strain>
    </source>
</reference>
<evidence type="ECO:0000256" key="1">
    <source>
        <dbReference type="ARBA" id="ARBA00007576"/>
    </source>
</evidence>
<dbReference type="Gene3D" id="2.30.29.80">
    <property type="match status" value="1"/>
</dbReference>